<accession>A0A2R6CC19</accession>
<protein>
    <submittedName>
        <fullName evidence="1">Uncharacterized protein</fullName>
    </submittedName>
</protein>
<name>A0A2R6CC19_9ARCH</name>
<dbReference type="EMBL" id="NEXF01000100">
    <property type="protein sequence ID" value="PSO08360.1"/>
    <property type="molecule type" value="Genomic_DNA"/>
</dbReference>
<comment type="caution">
    <text evidence="1">The sequence shown here is derived from an EMBL/GenBank/DDBJ whole genome shotgun (WGS) entry which is preliminary data.</text>
</comment>
<proteinExistence type="predicted"/>
<feature type="non-terminal residue" evidence="1">
    <location>
        <position position="1"/>
    </location>
</feature>
<reference evidence="1 2" key="1">
    <citation type="submission" date="2017-04" db="EMBL/GenBank/DDBJ databases">
        <title>Novel microbial lineages endemic to geothermal iron-oxide mats fill important gaps in the evolutionary history of Archaea.</title>
        <authorList>
            <person name="Jay Z.J."/>
            <person name="Beam J.P."/>
            <person name="Dlakic M."/>
            <person name="Rusch D.B."/>
            <person name="Kozubal M.A."/>
            <person name="Inskeep W.P."/>
        </authorList>
    </citation>
    <scope>NUCLEOTIDE SEQUENCE [LARGE SCALE GENOMIC DNA]</scope>
    <source>
        <strain evidence="1">BE_D</strain>
    </source>
</reference>
<evidence type="ECO:0000313" key="2">
    <source>
        <dbReference type="Proteomes" id="UP000242015"/>
    </source>
</evidence>
<dbReference type="AlphaFoldDB" id="A0A2R6CC19"/>
<dbReference type="Proteomes" id="UP000242015">
    <property type="component" value="Unassembled WGS sequence"/>
</dbReference>
<sequence>VIKNMNYEEYKELISWAKWAVTFGEGLDGYFTETIFSGGISFAVYNDRFFTEDFKKLRTVYKDYYEMEKKICDDIRELSARDKYVDYQAQQYNIDIRHYSYQEYLMLLKLFYQGVYTIDLSH</sequence>
<gene>
    <name evidence="1" type="ORF">B9Q04_05920</name>
</gene>
<evidence type="ECO:0000313" key="1">
    <source>
        <dbReference type="EMBL" id="PSO08360.1"/>
    </source>
</evidence>
<organism evidence="1 2">
    <name type="scientific">Candidatus Marsarchaeota G2 archaeon BE_D</name>
    <dbReference type="NCBI Taxonomy" id="1978158"/>
    <lineage>
        <taxon>Archaea</taxon>
        <taxon>Candidatus Marsarchaeota</taxon>
        <taxon>Candidatus Marsarchaeota group 2</taxon>
    </lineage>
</organism>